<dbReference type="NCBIfam" id="NF000930">
    <property type="entry name" value="PRK00092.2-2"/>
    <property type="match status" value="1"/>
</dbReference>
<dbReference type="SUPFAM" id="SSF75420">
    <property type="entry name" value="YhbC-like, N-terminal domain"/>
    <property type="match status" value="1"/>
</dbReference>
<dbReference type="SUPFAM" id="SSF74942">
    <property type="entry name" value="YhbC-like, C-terminal domain"/>
    <property type="match status" value="1"/>
</dbReference>
<dbReference type="CDD" id="cd01734">
    <property type="entry name" value="YlxS_C"/>
    <property type="match status" value="1"/>
</dbReference>
<accession>A0A6J7EMJ7</accession>
<reference evidence="5" key="1">
    <citation type="submission" date="2020-05" db="EMBL/GenBank/DDBJ databases">
        <authorList>
            <person name="Chiriac C."/>
            <person name="Salcher M."/>
            <person name="Ghai R."/>
            <person name="Kavagutti S V."/>
        </authorList>
    </citation>
    <scope>NUCLEOTIDE SEQUENCE</scope>
</reference>
<dbReference type="GO" id="GO:0000028">
    <property type="term" value="P:ribosomal small subunit assembly"/>
    <property type="evidence" value="ECO:0007669"/>
    <property type="project" value="TreeGrafter"/>
</dbReference>
<protein>
    <submittedName>
        <fullName evidence="5">Unannotated protein</fullName>
    </submittedName>
</protein>
<dbReference type="InterPro" id="IPR028989">
    <property type="entry name" value="RimP_N"/>
</dbReference>
<dbReference type="Gene3D" id="3.30.300.70">
    <property type="entry name" value="RimP-like superfamily, N-terminal"/>
    <property type="match status" value="1"/>
</dbReference>
<proteinExistence type="inferred from homology"/>
<evidence type="ECO:0000259" key="4">
    <source>
        <dbReference type="Pfam" id="PF17384"/>
    </source>
</evidence>
<dbReference type="Pfam" id="PF17384">
    <property type="entry name" value="DUF150_C"/>
    <property type="match status" value="1"/>
</dbReference>
<feature type="domain" description="Ribosome maturation factor RimP N-terminal" evidence="3">
    <location>
        <begin position="14"/>
        <end position="86"/>
    </location>
</feature>
<dbReference type="InterPro" id="IPR003728">
    <property type="entry name" value="Ribosome_maturation_RimP"/>
</dbReference>
<gene>
    <name evidence="5" type="ORF">UFOPK3402_01610</name>
</gene>
<keyword evidence="1" id="KW-0963">Cytoplasm</keyword>
<dbReference type="AlphaFoldDB" id="A0A6J7EMJ7"/>
<sequence length="185" mass="19735">MAASVEIVREALSQALSEVGVDIEEVQIQVAGRREIVRVVVDKDGGVDLDLVADVSRRIAELLDAEPLADQFAATYVLEVSSPGTDRPLTEPKHWRRAASRLVEVVLIDGTSVEGRIMSADDREVAIELPDGHVRAIPMSGIAKGLVQVEFTHHGGTASGDSVGDDLTLGDDLTIDEDVATGDEE</sequence>
<evidence type="ECO:0000313" key="5">
    <source>
        <dbReference type="EMBL" id="CAB4884296.1"/>
    </source>
</evidence>
<keyword evidence="2" id="KW-0690">Ribosome biogenesis</keyword>
<dbReference type="Pfam" id="PF02576">
    <property type="entry name" value="RimP_N"/>
    <property type="match status" value="1"/>
</dbReference>
<dbReference type="GO" id="GO:0006412">
    <property type="term" value="P:translation"/>
    <property type="evidence" value="ECO:0007669"/>
    <property type="project" value="TreeGrafter"/>
</dbReference>
<dbReference type="InterPro" id="IPR036847">
    <property type="entry name" value="RimP_C_sf"/>
</dbReference>
<dbReference type="EMBL" id="CAFBLS010000234">
    <property type="protein sequence ID" value="CAB4884296.1"/>
    <property type="molecule type" value="Genomic_DNA"/>
</dbReference>
<evidence type="ECO:0000256" key="2">
    <source>
        <dbReference type="ARBA" id="ARBA00022517"/>
    </source>
</evidence>
<dbReference type="PANTHER" id="PTHR33867:SF1">
    <property type="entry name" value="RIBOSOME MATURATION FACTOR RIMP"/>
    <property type="match status" value="1"/>
</dbReference>
<evidence type="ECO:0000256" key="1">
    <source>
        <dbReference type="ARBA" id="ARBA00022490"/>
    </source>
</evidence>
<organism evidence="5">
    <name type="scientific">freshwater metagenome</name>
    <dbReference type="NCBI Taxonomy" id="449393"/>
    <lineage>
        <taxon>unclassified sequences</taxon>
        <taxon>metagenomes</taxon>
        <taxon>ecological metagenomes</taxon>
    </lineage>
</organism>
<dbReference type="InterPro" id="IPR035956">
    <property type="entry name" value="RimP_N_sf"/>
</dbReference>
<feature type="domain" description="Ribosome maturation factor RimP C-terminal" evidence="4">
    <location>
        <begin position="89"/>
        <end position="151"/>
    </location>
</feature>
<dbReference type="HAMAP" id="MF_01077">
    <property type="entry name" value="RimP"/>
    <property type="match status" value="1"/>
</dbReference>
<dbReference type="PANTHER" id="PTHR33867">
    <property type="entry name" value="RIBOSOME MATURATION FACTOR RIMP"/>
    <property type="match status" value="1"/>
</dbReference>
<dbReference type="GO" id="GO:0005829">
    <property type="term" value="C:cytosol"/>
    <property type="evidence" value="ECO:0007669"/>
    <property type="project" value="TreeGrafter"/>
</dbReference>
<name>A0A6J7EMJ7_9ZZZZ</name>
<evidence type="ECO:0000259" key="3">
    <source>
        <dbReference type="Pfam" id="PF02576"/>
    </source>
</evidence>
<dbReference type="InterPro" id="IPR028998">
    <property type="entry name" value="RimP_C"/>
</dbReference>